<accession>A0A9W6GHN9</accession>
<sequence length="226" mass="26394">MKKLLTRLLKRPNWYNLRTLQPISRVFGFDRGTPIDRIYIDDFLMKNSKYIKGTVCEIAEDTYSRKFGSNVKRFEILHYTNDNKKATIIGDLTNLVSLPQNTIDCFILTQTLNFIYDFRLAIKGVHYMLKNEGVVLATVVGISQISRYDMDRWGDYYRFTDLSIKKAFQEVFGEGNVEVEIYGNVLATTAFLQGIAAEELTKEELFYKDKDYQIIITIKEMIYFLC</sequence>
<evidence type="ECO:0000313" key="2">
    <source>
        <dbReference type="Proteomes" id="UP001144297"/>
    </source>
</evidence>
<dbReference type="InterPro" id="IPR029063">
    <property type="entry name" value="SAM-dependent_MTases_sf"/>
</dbReference>
<protein>
    <recommendedName>
        <fullName evidence="3">Methyltransferase</fullName>
    </recommendedName>
</protein>
<comment type="caution">
    <text evidence="1">The sequence shown here is derived from an EMBL/GenBank/DDBJ whole genome shotgun (WGS) entry which is preliminary data.</text>
</comment>
<dbReference type="SUPFAM" id="SSF53335">
    <property type="entry name" value="S-adenosyl-L-methionine-dependent methyltransferases"/>
    <property type="match status" value="1"/>
</dbReference>
<proteinExistence type="predicted"/>
<gene>
    <name evidence="1" type="ORF">TISLANDTSLP1_18430</name>
</gene>
<evidence type="ECO:0000313" key="1">
    <source>
        <dbReference type="EMBL" id="GLI54150.1"/>
    </source>
</evidence>
<keyword evidence="2" id="KW-1185">Reference proteome</keyword>
<dbReference type="AlphaFoldDB" id="A0A9W6GHN9"/>
<dbReference type="Proteomes" id="UP001144297">
    <property type="component" value="Unassembled WGS sequence"/>
</dbReference>
<dbReference type="Gene3D" id="3.40.50.150">
    <property type="entry name" value="Vaccinia Virus protein VP39"/>
    <property type="match status" value="1"/>
</dbReference>
<evidence type="ECO:0008006" key="3">
    <source>
        <dbReference type="Google" id="ProtNLM"/>
    </source>
</evidence>
<name>A0A9W6GHN9_9BACT</name>
<organism evidence="1 2">
    <name type="scientific">Thermodesulfovibrio yellowstonii</name>
    <dbReference type="NCBI Taxonomy" id="28262"/>
    <lineage>
        <taxon>Bacteria</taxon>
        <taxon>Pseudomonadati</taxon>
        <taxon>Nitrospirota</taxon>
        <taxon>Thermodesulfovibrionia</taxon>
        <taxon>Thermodesulfovibrionales</taxon>
        <taxon>Thermodesulfovibrionaceae</taxon>
        <taxon>Thermodesulfovibrio</taxon>
    </lineage>
</organism>
<reference evidence="1" key="1">
    <citation type="submission" date="2022-12" db="EMBL/GenBank/DDBJ databases">
        <title>Reference genome sequencing for broad-spectrum identification of bacterial and archaeal isolates by mass spectrometry.</title>
        <authorList>
            <person name="Sekiguchi Y."/>
            <person name="Tourlousse D.M."/>
        </authorList>
    </citation>
    <scope>NUCLEOTIDE SEQUENCE</scope>
    <source>
        <strain evidence="1">TSL-P1</strain>
    </source>
</reference>
<dbReference type="EMBL" id="BSDX01000001">
    <property type="protein sequence ID" value="GLI54150.1"/>
    <property type="molecule type" value="Genomic_DNA"/>
</dbReference>